<dbReference type="PANTHER" id="PTHR32487">
    <property type="entry name" value="3-OXO-DELTA(4,5)-STEROID 5-BETA-REDUCTASE"/>
    <property type="match status" value="1"/>
</dbReference>
<keyword evidence="3" id="KW-1185">Reference proteome</keyword>
<feature type="domain" description="PRISE-like Rossmann-fold" evidence="1">
    <location>
        <begin position="58"/>
        <end position="348"/>
    </location>
</feature>
<dbReference type="Pfam" id="PF22917">
    <property type="entry name" value="PRISE"/>
    <property type="match status" value="1"/>
</dbReference>
<dbReference type="RefSeq" id="WP_128562061.1">
    <property type="nucleotide sequence ID" value="NZ_BPQH01000010.1"/>
</dbReference>
<name>A0ABQ4QZH1_9HYPH</name>
<dbReference type="CDD" id="cd08948">
    <property type="entry name" value="5beta-POR_like_SDR_a"/>
    <property type="match status" value="1"/>
</dbReference>
<evidence type="ECO:0000259" key="1">
    <source>
        <dbReference type="Pfam" id="PF22917"/>
    </source>
</evidence>
<accession>A0ABQ4QZH1</accession>
<organism evidence="2 3">
    <name type="scientific">Methylobacterium crusticola</name>
    <dbReference type="NCBI Taxonomy" id="1697972"/>
    <lineage>
        <taxon>Bacteria</taxon>
        <taxon>Pseudomonadati</taxon>
        <taxon>Pseudomonadota</taxon>
        <taxon>Alphaproteobacteria</taxon>
        <taxon>Hyphomicrobiales</taxon>
        <taxon>Methylobacteriaceae</taxon>
        <taxon>Methylobacterium</taxon>
    </lineage>
</organism>
<dbReference type="InterPro" id="IPR055222">
    <property type="entry name" value="PRISE-like_Rossmann-fold"/>
</dbReference>
<reference evidence="2" key="2">
    <citation type="submission" date="2021-08" db="EMBL/GenBank/DDBJ databases">
        <authorList>
            <person name="Tani A."/>
            <person name="Ola A."/>
            <person name="Ogura Y."/>
            <person name="Katsura K."/>
            <person name="Hayashi T."/>
        </authorList>
    </citation>
    <scope>NUCLEOTIDE SEQUENCE</scope>
    <source>
        <strain evidence="2">KCTC 52305</strain>
    </source>
</reference>
<dbReference type="InterPro" id="IPR036291">
    <property type="entry name" value="NAD(P)-bd_dom_sf"/>
</dbReference>
<comment type="caution">
    <text evidence="2">The sequence shown here is derived from an EMBL/GenBank/DDBJ whole genome shotgun (WGS) entry which is preliminary data.</text>
</comment>
<reference evidence="2" key="1">
    <citation type="journal article" date="2021" name="Front. Microbiol.">
        <title>Comprehensive Comparative Genomics and Phenotyping of Methylobacterium Species.</title>
        <authorList>
            <person name="Alessa O."/>
            <person name="Ogura Y."/>
            <person name="Fujitani Y."/>
            <person name="Takami H."/>
            <person name="Hayashi T."/>
            <person name="Sahin N."/>
            <person name="Tani A."/>
        </authorList>
    </citation>
    <scope>NUCLEOTIDE SEQUENCE</scope>
    <source>
        <strain evidence="2">KCTC 52305</strain>
    </source>
</reference>
<dbReference type="SUPFAM" id="SSF51735">
    <property type="entry name" value="NAD(P)-binding Rossmann-fold domains"/>
    <property type="match status" value="1"/>
</dbReference>
<dbReference type="Proteomes" id="UP001055167">
    <property type="component" value="Unassembled WGS sequence"/>
</dbReference>
<dbReference type="Gene3D" id="3.40.50.720">
    <property type="entry name" value="NAD(P)-binding Rossmann-like Domain"/>
    <property type="match status" value="1"/>
</dbReference>
<proteinExistence type="predicted"/>
<evidence type="ECO:0000313" key="2">
    <source>
        <dbReference type="EMBL" id="GJD50567.1"/>
    </source>
</evidence>
<protein>
    <recommendedName>
        <fullName evidence="1">PRISE-like Rossmann-fold domain-containing protein</fullName>
    </recommendedName>
</protein>
<gene>
    <name evidence="2" type="ORF">OPKNFCMD_3310</name>
</gene>
<evidence type="ECO:0000313" key="3">
    <source>
        <dbReference type="Proteomes" id="UP001055167"/>
    </source>
</evidence>
<dbReference type="PANTHER" id="PTHR32487:SF0">
    <property type="entry name" value="3-OXO-DELTA(4,5)-STEROID 5-BETA-REDUCTASE"/>
    <property type="match status" value="1"/>
</dbReference>
<dbReference type="EMBL" id="BPQH01000010">
    <property type="protein sequence ID" value="GJD50567.1"/>
    <property type="molecule type" value="Genomic_DNA"/>
</dbReference>
<sequence>MPHALVVGGLGVVGQGLVRHIAGRPGWRVTALSRRAPPEPGPARFVPVDLLDPVDAGAKLAGLTDVTHVFFAAYAARATPAEEVAPNLAMLETVVRAVERASPGLAHVGLMQGTKAYGTHLGPFKTPARETDPRHMPPNFYYDQEDFLRAASRAAGWTWSALRPRTVYGYAAGSPMSMTAVIGVYASISRELGLPLRFPGTPGGYRAIQQAVDTDLLGEAALFAATEPACAGEILNVTNGGLFRWEHLWPRIADWFGLACGPVQTLRLAEVMADKGPLWARMIAAHGLKPLAYPDLVSWAFGDFQWHADYDSLVETTKIRRLGFHAIVDDEEMILRQMAALRAARIIP</sequence>